<organism evidence="1">
    <name type="scientific">Arion vulgaris</name>
    <dbReference type="NCBI Taxonomy" id="1028688"/>
    <lineage>
        <taxon>Eukaryota</taxon>
        <taxon>Metazoa</taxon>
        <taxon>Spiralia</taxon>
        <taxon>Lophotrochozoa</taxon>
        <taxon>Mollusca</taxon>
        <taxon>Gastropoda</taxon>
        <taxon>Heterobranchia</taxon>
        <taxon>Euthyneura</taxon>
        <taxon>Panpulmonata</taxon>
        <taxon>Eupulmonata</taxon>
        <taxon>Stylommatophora</taxon>
        <taxon>Helicina</taxon>
        <taxon>Arionoidea</taxon>
        <taxon>Arionidae</taxon>
        <taxon>Arion</taxon>
    </lineage>
</organism>
<proteinExistence type="predicted"/>
<dbReference type="EMBL" id="HACG01046388">
    <property type="protein sequence ID" value="CEK93253.1"/>
    <property type="molecule type" value="Transcribed_RNA"/>
</dbReference>
<evidence type="ECO:0000313" key="1">
    <source>
        <dbReference type="EMBL" id="CEK93253.1"/>
    </source>
</evidence>
<gene>
    <name evidence="1" type="primary">ORF193007</name>
</gene>
<protein>
    <submittedName>
        <fullName evidence="1">Uncharacterized protein</fullName>
    </submittedName>
</protein>
<sequence length="68" mass="7341">MVTNSIYTSSRPTSSHKATIAITPLQIHLLLLPCHCSVICQNQEVADSSISIMITNIVYTSSKPASSH</sequence>
<accession>A0A0B7BJY1</accession>
<name>A0A0B7BJY1_9EUPU</name>
<reference evidence="1" key="1">
    <citation type="submission" date="2014-12" db="EMBL/GenBank/DDBJ databases">
        <title>Insight into the proteome of Arion vulgaris.</title>
        <authorList>
            <person name="Aradska J."/>
            <person name="Bulat T."/>
            <person name="Smidak R."/>
            <person name="Sarate P."/>
            <person name="Gangsoo J."/>
            <person name="Sialana F."/>
            <person name="Bilban M."/>
            <person name="Lubec G."/>
        </authorList>
    </citation>
    <scope>NUCLEOTIDE SEQUENCE</scope>
    <source>
        <tissue evidence="1">Skin</tissue>
    </source>
</reference>
<dbReference type="AlphaFoldDB" id="A0A0B7BJY1"/>